<dbReference type="EMBL" id="JACSPQ010000001">
    <property type="protein sequence ID" value="MBD8000891.1"/>
    <property type="molecule type" value="Genomic_DNA"/>
</dbReference>
<sequence length="117" mass="13243">MNWENNFYRIIQVAEGDNGFNSTVELMEKHPIYEGHFPFEPIVPGVCTLAIIRSCLSVYSDKNISFSKIKECKFISVIKPKAGLLISIDITFLKENTISAIVYNNDNTVLKLKATIK</sequence>
<proteinExistence type="predicted"/>
<organism evidence="2 3">
    <name type="scientific">Phocaeicola faecium</name>
    <dbReference type="NCBI Taxonomy" id="2762213"/>
    <lineage>
        <taxon>Bacteria</taxon>
        <taxon>Pseudomonadati</taxon>
        <taxon>Bacteroidota</taxon>
        <taxon>Bacteroidia</taxon>
        <taxon>Bacteroidales</taxon>
        <taxon>Bacteroidaceae</taxon>
        <taxon>Phocaeicola</taxon>
    </lineage>
</organism>
<dbReference type="InterPro" id="IPR029069">
    <property type="entry name" value="HotDog_dom_sf"/>
</dbReference>
<protein>
    <submittedName>
        <fullName evidence="2">Beta-hydroxyacyl-ACP dehydratase</fullName>
    </submittedName>
</protein>
<dbReference type="Gene3D" id="3.10.129.10">
    <property type="entry name" value="Hotdog Thioesterase"/>
    <property type="match status" value="1"/>
</dbReference>
<feature type="domain" description="ApeI dehydratase-like" evidence="1">
    <location>
        <begin position="18"/>
        <end position="96"/>
    </location>
</feature>
<dbReference type="RefSeq" id="WP_191709315.1">
    <property type="nucleotide sequence ID" value="NZ_JACSPQ010000001.1"/>
</dbReference>
<evidence type="ECO:0000313" key="3">
    <source>
        <dbReference type="Proteomes" id="UP000616346"/>
    </source>
</evidence>
<evidence type="ECO:0000259" key="1">
    <source>
        <dbReference type="Pfam" id="PF22818"/>
    </source>
</evidence>
<dbReference type="InterPro" id="IPR054545">
    <property type="entry name" value="ApeI-like"/>
</dbReference>
<reference evidence="2 3" key="1">
    <citation type="submission" date="2020-08" db="EMBL/GenBank/DDBJ databases">
        <title>A Genomic Blueprint of the Chicken Gut Microbiome.</title>
        <authorList>
            <person name="Gilroy R."/>
            <person name="Ravi A."/>
            <person name="Getino M."/>
            <person name="Pursley I."/>
            <person name="Horton D.L."/>
            <person name="Alikhan N.-F."/>
            <person name="Baker D."/>
            <person name="Gharbi K."/>
            <person name="Hall N."/>
            <person name="Watson M."/>
            <person name="Adriaenssens E.M."/>
            <person name="Foster-Nyarko E."/>
            <person name="Jarju S."/>
            <person name="Secka A."/>
            <person name="Antonio M."/>
            <person name="Oren A."/>
            <person name="Chaudhuri R."/>
            <person name="La Ragione R.M."/>
            <person name="Hildebrand F."/>
            <person name="Pallen M.J."/>
        </authorList>
    </citation>
    <scope>NUCLEOTIDE SEQUENCE [LARGE SCALE GENOMIC DNA]</scope>
    <source>
        <strain evidence="2 3">Sa1YUN3</strain>
    </source>
</reference>
<dbReference type="Pfam" id="PF22818">
    <property type="entry name" value="ApeI-like"/>
    <property type="match status" value="1"/>
</dbReference>
<dbReference type="Proteomes" id="UP000616346">
    <property type="component" value="Unassembled WGS sequence"/>
</dbReference>
<dbReference type="SUPFAM" id="SSF54637">
    <property type="entry name" value="Thioesterase/thiol ester dehydrase-isomerase"/>
    <property type="match status" value="1"/>
</dbReference>
<evidence type="ECO:0000313" key="2">
    <source>
        <dbReference type="EMBL" id="MBD8000891.1"/>
    </source>
</evidence>
<gene>
    <name evidence="2" type="ORF">H9626_01430</name>
</gene>
<name>A0ABR8V953_9BACT</name>
<comment type="caution">
    <text evidence="2">The sequence shown here is derived from an EMBL/GenBank/DDBJ whole genome shotgun (WGS) entry which is preliminary data.</text>
</comment>
<keyword evidence="3" id="KW-1185">Reference proteome</keyword>
<accession>A0ABR8V953</accession>